<keyword evidence="1" id="KW-0732">Signal</keyword>
<proteinExistence type="predicted"/>
<dbReference type="InParanoid" id="A0A165QTK2"/>
<reference evidence="2 3" key="1">
    <citation type="journal article" date="2016" name="Mol. Biol. Evol.">
        <title>Comparative Genomics of Early-Diverging Mushroom-Forming Fungi Provides Insights into the Origins of Lignocellulose Decay Capabilities.</title>
        <authorList>
            <person name="Nagy L.G."/>
            <person name="Riley R."/>
            <person name="Tritt A."/>
            <person name="Adam C."/>
            <person name="Daum C."/>
            <person name="Floudas D."/>
            <person name="Sun H."/>
            <person name="Yadav J.S."/>
            <person name="Pangilinan J."/>
            <person name="Larsson K.H."/>
            <person name="Matsuura K."/>
            <person name="Barry K."/>
            <person name="Labutti K."/>
            <person name="Kuo R."/>
            <person name="Ohm R.A."/>
            <person name="Bhattacharya S.S."/>
            <person name="Shirouzu T."/>
            <person name="Yoshinaga Y."/>
            <person name="Martin F.M."/>
            <person name="Grigoriev I.V."/>
            <person name="Hibbett D.S."/>
        </authorList>
    </citation>
    <scope>NUCLEOTIDE SEQUENCE [LARGE SCALE GENOMIC DNA]</scope>
    <source>
        <strain evidence="2 3">HHB14362 ss-1</strain>
    </source>
</reference>
<feature type="signal peptide" evidence="1">
    <location>
        <begin position="1"/>
        <end position="15"/>
    </location>
</feature>
<organism evidence="2 3">
    <name type="scientific">Neolentinus lepideus HHB14362 ss-1</name>
    <dbReference type="NCBI Taxonomy" id="1314782"/>
    <lineage>
        <taxon>Eukaryota</taxon>
        <taxon>Fungi</taxon>
        <taxon>Dikarya</taxon>
        <taxon>Basidiomycota</taxon>
        <taxon>Agaricomycotina</taxon>
        <taxon>Agaricomycetes</taxon>
        <taxon>Gloeophyllales</taxon>
        <taxon>Gloeophyllaceae</taxon>
        <taxon>Neolentinus</taxon>
    </lineage>
</organism>
<gene>
    <name evidence="2" type="ORF">NEOLEDRAFT_623154</name>
</gene>
<accession>A0A165QTK2</accession>
<keyword evidence="3" id="KW-1185">Reference proteome</keyword>
<name>A0A165QTK2_9AGAM</name>
<dbReference type="AlphaFoldDB" id="A0A165QTK2"/>
<dbReference type="EMBL" id="KV425591">
    <property type="protein sequence ID" value="KZT22857.1"/>
    <property type="molecule type" value="Genomic_DNA"/>
</dbReference>
<evidence type="ECO:0000313" key="3">
    <source>
        <dbReference type="Proteomes" id="UP000076761"/>
    </source>
</evidence>
<sequence length="186" mass="21121">MGLLLWDFVALSVSACCCICSPPLIHTRSPPPVSAQTRMSLRWRYVPDIPYHRHRLKQPASSRLAGPISRIALHPWLAGRPKFLGTCFPRRYDIAVLAIVSAASTFHRHILWTDTRPIYIQNHTNHTYTSNHLNLVSYLIGDADPQKACTVRLEPVSSRLHFEGIMSGIIRRMCILQVFDTDPIRA</sequence>
<feature type="chain" id="PRO_5012429989" description="Secreted protein" evidence="1">
    <location>
        <begin position="16"/>
        <end position="186"/>
    </location>
</feature>
<evidence type="ECO:0008006" key="4">
    <source>
        <dbReference type="Google" id="ProtNLM"/>
    </source>
</evidence>
<evidence type="ECO:0000256" key="1">
    <source>
        <dbReference type="SAM" id="SignalP"/>
    </source>
</evidence>
<protein>
    <recommendedName>
        <fullName evidence="4">Secreted protein</fullName>
    </recommendedName>
</protein>
<evidence type="ECO:0000313" key="2">
    <source>
        <dbReference type="EMBL" id="KZT22857.1"/>
    </source>
</evidence>
<dbReference type="Proteomes" id="UP000076761">
    <property type="component" value="Unassembled WGS sequence"/>
</dbReference>